<sequence length="236" mass="27788">MITIFRKTRQKLLSENNMGKYFKYALGEIILVMVGILLALQVNNWNESRKDRIRENAILKELHRDFKKNLQQFNEIVAVHEKSLRGSNRFKKFINHPNPIQVRDSIGKYYFLAFNGVSYNPSNGIVTSLISSGEYKLIKNDTLRNYLISWKDALEDYTEEEQVSNRLWSEKIEPFLIDNGDLANLTNPINFKLITTMKFKNLTQRHIFLLRNILRSIDQEPLQNHLNEIVRLSKTE</sequence>
<dbReference type="RefSeq" id="WP_349242440.1">
    <property type="nucleotide sequence ID" value="NZ_JAVTTO010000004.1"/>
</dbReference>
<dbReference type="InterPro" id="IPR045749">
    <property type="entry name" value="DUF6090"/>
</dbReference>
<organism evidence="2 3">
    <name type="scientific">Asprobacillus argus</name>
    <dbReference type="NCBI Taxonomy" id="3076534"/>
    <lineage>
        <taxon>Bacteria</taxon>
        <taxon>Pseudomonadati</taxon>
        <taxon>Bacteroidota</taxon>
        <taxon>Flavobacteriia</taxon>
        <taxon>Flavobacteriales</taxon>
        <taxon>Flavobacteriaceae</taxon>
        <taxon>Asprobacillus</taxon>
    </lineage>
</organism>
<gene>
    <name evidence="2" type="ORF">RQM59_12410</name>
</gene>
<evidence type="ECO:0000313" key="2">
    <source>
        <dbReference type="EMBL" id="MDT7833191.1"/>
    </source>
</evidence>
<name>A0ABU3LIR0_9FLAO</name>
<evidence type="ECO:0000313" key="3">
    <source>
        <dbReference type="Proteomes" id="UP001257277"/>
    </source>
</evidence>
<dbReference type="EMBL" id="JAVTTO010000004">
    <property type="protein sequence ID" value="MDT7833191.1"/>
    <property type="molecule type" value="Genomic_DNA"/>
</dbReference>
<comment type="caution">
    <text evidence="2">The sequence shown here is derived from an EMBL/GenBank/DDBJ whole genome shotgun (WGS) entry which is preliminary data.</text>
</comment>
<feature type="transmembrane region" description="Helical" evidence="1">
    <location>
        <begin position="21"/>
        <end position="40"/>
    </location>
</feature>
<protein>
    <submittedName>
        <fullName evidence="2">DUF6090 family protein</fullName>
    </submittedName>
</protein>
<keyword evidence="1" id="KW-1133">Transmembrane helix</keyword>
<dbReference type="Proteomes" id="UP001257277">
    <property type="component" value="Unassembled WGS sequence"/>
</dbReference>
<proteinExistence type="predicted"/>
<keyword evidence="1" id="KW-0472">Membrane</keyword>
<dbReference type="Pfam" id="PF19578">
    <property type="entry name" value="DUF6090"/>
    <property type="match status" value="1"/>
</dbReference>
<keyword evidence="1" id="KW-0812">Transmembrane</keyword>
<keyword evidence="3" id="KW-1185">Reference proteome</keyword>
<evidence type="ECO:0000256" key="1">
    <source>
        <dbReference type="SAM" id="Phobius"/>
    </source>
</evidence>
<reference evidence="2 3" key="1">
    <citation type="submission" date="2023-09" db="EMBL/GenBank/DDBJ databases">
        <title>Novel taxa isolated from Blanes Bay.</title>
        <authorList>
            <person name="Rey-Velasco X."/>
            <person name="Lucena T."/>
        </authorList>
    </citation>
    <scope>NUCLEOTIDE SEQUENCE [LARGE SCALE GENOMIC DNA]</scope>
    <source>
        <strain evidence="2 3">S356</strain>
    </source>
</reference>
<accession>A0ABU3LIR0</accession>